<dbReference type="InterPro" id="IPR018760">
    <property type="entry name" value="DUF2326"/>
</dbReference>
<name>A0A2S6GAZ8_9GAMM</name>
<reference evidence="3 4" key="1">
    <citation type="submission" date="2018-02" db="EMBL/GenBank/DDBJ databases">
        <title>Subsurface microbial communities from deep shales in Ohio and West Virginia, USA.</title>
        <authorList>
            <person name="Wrighton K."/>
        </authorList>
    </citation>
    <scope>NUCLEOTIDE SEQUENCE [LARGE SCALE GENOMIC DNA]</scope>
    <source>
        <strain evidence="3 4">UTICA-S1B9</strain>
    </source>
</reference>
<sequence length="598" mass="69696">MKLTKVYSNKNETFAPIFLEDGLNAVIAEIRRPENKEKDTHNLGKTTLAKLLDFLLLAQRSNKQFLFKHLSLFESFVFFLEIQITSDKFITVRRSVAKPSKISFKYHNEKHKDFTQLDDPQWDHADVTFDRARNILNSALDLRDLSPWGYRQITGYLLRAQNDYTDVFQLQKFKGKHETWKPFLAHILGFESSFISEQYETEKRVDDSEKSLETVKTELGGLNLDSGKIEGLLQLKLRESEKKESLLSQFDFREEDAKLAEVTISDCDRELADLTTRRYYLNQSKSKIEESIKDNSILFDTEQARKLFEEAGVFFKDQIKKDFDQLIEFNKSITEERRSYLEEDLKEINDELDVIKAQIDNFAAERSKNLKFIKEVDVFEKYKSISKDLVRIKADIETLERQRDNLKRLQELRSELRNIKSHLSEVQEEIENNVDTINSAPNSRFSKVREHFSDIVEKVLSRKALLSVSVNQQGHIEFLAEILDDDGNSTSADLGHTYKKLLCVAFDLSILRVHLGGKFPRWLYHDGIFESLDNRKKENLLEVIQEYTGLGIQMIVTAIDSDLPKRNAQNSPVFEDTQIVLRLHDEDSSGRLFRMASW</sequence>
<evidence type="ECO:0000259" key="2">
    <source>
        <dbReference type="Pfam" id="PF10088"/>
    </source>
</evidence>
<gene>
    <name evidence="3" type="ORF">B0H24_100164</name>
</gene>
<proteinExistence type="predicted"/>
<feature type="coiled-coil region" evidence="1">
    <location>
        <begin position="331"/>
        <end position="429"/>
    </location>
</feature>
<dbReference type="AlphaFoldDB" id="A0A2S6GAZ8"/>
<dbReference type="EMBL" id="PTIU01000001">
    <property type="protein sequence ID" value="PPK56367.1"/>
    <property type="molecule type" value="Genomic_DNA"/>
</dbReference>
<keyword evidence="1" id="KW-0175">Coiled coil</keyword>
<dbReference type="InterPro" id="IPR027417">
    <property type="entry name" value="P-loop_NTPase"/>
</dbReference>
<dbReference type="Gene3D" id="3.40.50.300">
    <property type="entry name" value="P-loop containing nucleotide triphosphate hydrolases"/>
    <property type="match status" value="1"/>
</dbReference>
<dbReference type="Proteomes" id="UP000239446">
    <property type="component" value="Unassembled WGS sequence"/>
</dbReference>
<protein>
    <submittedName>
        <fullName evidence="3">Uncharacterized protein YydD (DUF2326 family)</fullName>
    </submittedName>
</protein>
<dbReference type="OrthoDB" id="7888902at2"/>
<accession>A0A2S6GAZ8</accession>
<evidence type="ECO:0000256" key="1">
    <source>
        <dbReference type="SAM" id="Coils"/>
    </source>
</evidence>
<feature type="domain" description="DUF2326" evidence="2">
    <location>
        <begin position="456"/>
        <end position="596"/>
    </location>
</feature>
<evidence type="ECO:0000313" key="3">
    <source>
        <dbReference type="EMBL" id="PPK56367.1"/>
    </source>
</evidence>
<comment type="caution">
    <text evidence="3">The sequence shown here is derived from an EMBL/GenBank/DDBJ whole genome shotgun (WGS) entry which is preliminary data.</text>
</comment>
<dbReference type="RefSeq" id="WP_104414637.1">
    <property type="nucleotide sequence ID" value="NZ_PTIU01000001.1"/>
</dbReference>
<evidence type="ECO:0000313" key="4">
    <source>
        <dbReference type="Proteomes" id="UP000239446"/>
    </source>
</evidence>
<organism evidence="3 4">
    <name type="scientific">Marinobacter persicus</name>
    <dbReference type="NCBI Taxonomy" id="930118"/>
    <lineage>
        <taxon>Bacteria</taxon>
        <taxon>Pseudomonadati</taxon>
        <taxon>Pseudomonadota</taxon>
        <taxon>Gammaproteobacteria</taxon>
        <taxon>Pseudomonadales</taxon>
        <taxon>Marinobacteraceae</taxon>
        <taxon>Marinobacter</taxon>
    </lineage>
</organism>
<dbReference type="Pfam" id="PF10088">
    <property type="entry name" value="DUF2326"/>
    <property type="match status" value="1"/>
</dbReference>